<feature type="domain" description="Lon N-terminal" evidence="16">
    <location>
        <begin position="9"/>
        <end position="195"/>
    </location>
</feature>
<feature type="active site" evidence="9 11">
    <location>
        <position position="713"/>
    </location>
</feature>
<evidence type="ECO:0000256" key="12">
    <source>
        <dbReference type="PIRSR" id="PIRSR001174-2"/>
    </source>
</evidence>
<evidence type="ECO:0000256" key="7">
    <source>
        <dbReference type="ARBA" id="ARBA00022840"/>
    </source>
</evidence>
<protein>
    <recommendedName>
        <fullName evidence="9 10">Lon protease</fullName>
        <ecNumber evidence="9 10">3.4.21.53</ecNumber>
    </recommendedName>
    <alternativeName>
        <fullName evidence="9">ATP-dependent protease La</fullName>
    </alternativeName>
</protein>
<dbReference type="Gene3D" id="1.10.8.60">
    <property type="match status" value="1"/>
</dbReference>
<dbReference type="GO" id="GO:0004176">
    <property type="term" value="F:ATP-dependent peptidase activity"/>
    <property type="evidence" value="ECO:0007669"/>
    <property type="project" value="UniProtKB-UniRule"/>
</dbReference>
<keyword evidence="8 9" id="KW-0346">Stress response</keyword>
<dbReference type="GO" id="GO:0005737">
    <property type="term" value="C:cytoplasm"/>
    <property type="evidence" value="ECO:0007669"/>
    <property type="project" value="UniProtKB-SubCell"/>
</dbReference>
<dbReference type="SUPFAM" id="SSF88697">
    <property type="entry name" value="PUA domain-like"/>
    <property type="match status" value="1"/>
</dbReference>
<organism evidence="17 18">
    <name type="scientific">candidate division WOR-3 bacterium JGI_Cruoil_03_44_89</name>
    <dbReference type="NCBI Taxonomy" id="1973748"/>
    <lineage>
        <taxon>Bacteria</taxon>
        <taxon>Bacteria division WOR-3</taxon>
    </lineage>
</organism>
<dbReference type="InterPro" id="IPR008268">
    <property type="entry name" value="Peptidase_S16_AS"/>
</dbReference>
<dbReference type="GO" id="GO:0004252">
    <property type="term" value="F:serine-type endopeptidase activity"/>
    <property type="evidence" value="ECO:0007669"/>
    <property type="project" value="UniProtKB-UniRule"/>
</dbReference>
<dbReference type="SMART" id="SM00464">
    <property type="entry name" value="LON"/>
    <property type="match status" value="1"/>
</dbReference>
<dbReference type="Gene3D" id="2.30.130.40">
    <property type="entry name" value="LON domain-like"/>
    <property type="match status" value="1"/>
</dbReference>
<dbReference type="EC" id="3.4.21.53" evidence="9 10"/>
<dbReference type="PIRSF" id="PIRSF001174">
    <property type="entry name" value="Lon_proteas"/>
    <property type="match status" value="1"/>
</dbReference>
<keyword evidence="4 9" id="KW-0547">Nucleotide-binding</keyword>
<evidence type="ECO:0000256" key="1">
    <source>
        <dbReference type="ARBA" id="ARBA00004496"/>
    </source>
</evidence>
<dbReference type="InterPro" id="IPR054594">
    <property type="entry name" value="Lon_lid"/>
</dbReference>
<dbReference type="InterPro" id="IPR020568">
    <property type="entry name" value="Ribosomal_Su5_D2-typ_SF"/>
</dbReference>
<dbReference type="InterPro" id="IPR014721">
    <property type="entry name" value="Ribsml_uS5_D2-typ_fold_subgr"/>
</dbReference>
<dbReference type="Gene3D" id="1.20.58.1480">
    <property type="match status" value="1"/>
</dbReference>
<dbReference type="InterPro" id="IPR008269">
    <property type="entry name" value="Lon_proteolytic"/>
</dbReference>
<evidence type="ECO:0000259" key="15">
    <source>
        <dbReference type="PROSITE" id="PS51786"/>
    </source>
</evidence>
<comment type="caution">
    <text evidence="17">The sequence shown here is derived from an EMBL/GenBank/DDBJ whole genome shotgun (WGS) entry which is preliminary data.</text>
</comment>
<dbReference type="PROSITE" id="PS51786">
    <property type="entry name" value="LON_PROTEOLYTIC"/>
    <property type="match status" value="1"/>
</dbReference>
<dbReference type="SMART" id="SM00382">
    <property type="entry name" value="AAA"/>
    <property type="match status" value="1"/>
</dbReference>
<comment type="catalytic activity">
    <reaction evidence="9 10 13">
        <text>Hydrolysis of proteins in presence of ATP.</text>
        <dbReference type="EC" id="3.4.21.53"/>
    </reaction>
</comment>
<evidence type="ECO:0000256" key="10">
    <source>
        <dbReference type="PIRNR" id="PIRNR001174"/>
    </source>
</evidence>
<dbReference type="GO" id="GO:0034605">
    <property type="term" value="P:cellular response to heat"/>
    <property type="evidence" value="ECO:0007669"/>
    <property type="project" value="UniProtKB-UniRule"/>
</dbReference>
<dbReference type="InterPro" id="IPR003959">
    <property type="entry name" value="ATPase_AAA_core"/>
</dbReference>
<dbReference type="Gene3D" id="3.40.50.300">
    <property type="entry name" value="P-loop containing nucleotide triphosphate hydrolases"/>
    <property type="match status" value="1"/>
</dbReference>
<accession>A0A235C0H0</accession>
<reference evidence="17 18" key="1">
    <citation type="submission" date="2017-07" db="EMBL/GenBank/DDBJ databases">
        <title>Recovery of genomes from metagenomes via a dereplication, aggregation, and scoring strategy.</title>
        <authorList>
            <person name="Sieber C.M."/>
            <person name="Probst A.J."/>
            <person name="Sharrar A."/>
            <person name="Thomas B.C."/>
            <person name="Hess M."/>
            <person name="Tringe S.G."/>
            <person name="Banfield J.F."/>
        </authorList>
    </citation>
    <scope>NUCLEOTIDE SEQUENCE [LARGE SCALE GENOMIC DNA]</scope>
    <source>
        <strain evidence="17">JGI_Cruoil_03_44_89</strain>
    </source>
</reference>
<dbReference type="InterPro" id="IPR015947">
    <property type="entry name" value="PUA-like_sf"/>
</dbReference>
<evidence type="ECO:0000256" key="5">
    <source>
        <dbReference type="ARBA" id="ARBA00022801"/>
    </source>
</evidence>
<evidence type="ECO:0000256" key="8">
    <source>
        <dbReference type="ARBA" id="ARBA00023016"/>
    </source>
</evidence>
<dbReference type="FunFam" id="3.30.230.10:FF:000019">
    <property type="entry name" value="Lon protease homolog 2, peroxisomal"/>
    <property type="match status" value="1"/>
</dbReference>
<dbReference type="Gene3D" id="1.20.5.5270">
    <property type="match status" value="1"/>
</dbReference>
<comment type="induction">
    <text evidence="9">By heat shock.</text>
</comment>
<evidence type="ECO:0000256" key="4">
    <source>
        <dbReference type="ARBA" id="ARBA00022741"/>
    </source>
</evidence>
<dbReference type="PROSITE" id="PS01046">
    <property type="entry name" value="LON_SER"/>
    <property type="match status" value="1"/>
</dbReference>
<proteinExistence type="evidence at transcript level"/>
<evidence type="ECO:0000256" key="6">
    <source>
        <dbReference type="ARBA" id="ARBA00022825"/>
    </source>
</evidence>
<evidence type="ECO:0000256" key="14">
    <source>
        <dbReference type="RuleBase" id="RU000591"/>
    </source>
</evidence>
<dbReference type="InterPro" id="IPR027417">
    <property type="entry name" value="P-loop_NTPase"/>
</dbReference>
<dbReference type="GO" id="GO:0016887">
    <property type="term" value="F:ATP hydrolysis activity"/>
    <property type="evidence" value="ECO:0007669"/>
    <property type="project" value="UniProtKB-UniRule"/>
</dbReference>
<dbReference type="SUPFAM" id="SSF54211">
    <property type="entry name" value="Ribosomal protein S5 domain 2-like"/>
    <property type="match status" value="1"/>
</dbReference>
<keyword evidence="2 9" id="KW-0963">Cytoplasm</keyword>
<dbReference type="NCBIfam" id="TIGR00763">
    <property type="entry name" value="lon"/>
    <property type="match status" value="1"/>
</dbReference>
<evidence type="ECO:0000256" key="3">
    <source>
        <dbReference type="ARBA" id="ARBA00022670"/>
    </source>
</evidence>
<name>A0A235C0H0_UNCW3</name>
<dbReference type="Pfam" id="PF22667">
    <property type="entry name" value="Lon_lid"/>
    <property type="match status" value="1"/>
</dbReference>
<keyword evidence="6 9" id="KW-0720">Serine protease</keyword>
<dbReference type="Gene3D" id="3.30.230.10">
    <property type="match status" value="1"/>
</dbReference>
<dbReference type="SUPFAM" id="SSF52540">
    <property type="entry name" value="P-loop containing nucleoside triphosphate hydrolases"/>
    <property type="match status" value="1"/>
</dbReference>
<feature type="active site" evidence="9 11">
    <location>
        <position position="670"/>
    </location>
</feature>
<comment type="similarity">
    <text evidence="9 10 13 14">Belongs to the peptidase S16 family.</text>
</comment>
<dbReference type="PROSITE" id="PS51787">
    <property type="entry name" value="LON_N"/>
    <property type="match status" value="1"/>
</dbReference>
<dbReference type="EMBL" id="NOZQ01000005">
    <property type="protein sequence ID" value="OYD17547.1"/>
    <property type="molecule type" value="Genomic_DNA"/>
</dbReference>
<dbReference type="InterPro" id="IPR003593">
    <property type="entry name" value="AAA+_ATPase"/>
</dbReference>
<evidence type="ECO:0000256" key="11">
    <source>
        <dbReference type="PIRSR" id="PIRSR001174-1"/>
    </source>
</evidence>
<evidence type="ECO:0000313" key="17">
    <source>
        <dbReference type="EMBL" id="OYD17547.1"/>
    </source>
</evidence>
<dbReference type="PANTHER" id="PTHR10046">
    <property type="entry name" value="ATP DEPENDENT LON PROTEASE FAMILY MEMBER"/>
    <property type="match status" value="1"/>
</dbReference>
<evidence type="ECO:0000259" key="16">
    <source>
        <dbReference type="PROSITE" id="PS51787"/>
    </source>
</evidence>
<dbReference type="InterPro" id="IPR046336">
    <property type="entry name" value="Lon_prtase_N_sf"/>
</dbReference>
<keyword evidence="5 9" id="KW-0378">Hydrolase</keyword>
<keyword evidence="3 9" id="KW-0645">Protease</keyword>
<dbReference type="Proteomes" id="UP000215215">
    <property type="component" value="Unassembled WGS sequence"/>
</dbReference>
<dbReference type="FunFam" id="1.20.5.5270:FF:000002">
    <property type="entry name" value="Lon protease homolog"/>
    <property type="match status" value="1"/>
</dbReference>
<dbReference type="GO" id="GO:0043565">
    <property type="term" value="F:sequence-specific DNA binding"/>
    <property type="evidence" value="ECO:0007669"/>
    <property type="project" value="UniProtKB-UniRule"/>
</dbReference>
<dbReference type="FunFam" id="3.40.50.300:FF:000382">
    <property type="entry name" value="Lon protease homolog 2, peroxisomal"/>
    <property type="match status" value="1"/>
</dbReference>
<dbReference type="HAMAP" id="MF_01973">
    <property type="entry name" value="lon_bact"/>
    <property type="match status" value="1"/>
</dbReference>
<dbReference type="CDD" id="cd19500">
    <property type="entry name" value="RecA-like_Lon"/>
    <property type="match status" value="1"/>
</dbReference>
<comment type="subcellular location">
    <subcellularLocation>
        <location evidence="1 9 10">Cytoplasm</location>
    </subcellularLocation>
</comment>
<keyword evidence="7 9" id="KW-0067">ATP-binding</keyword>
<dbReference type="GO" id="GO:0005524">
    <property type="term" value="F:ATP binding"/>
    <property type="evidence" value="ECO:0007669"/>
    <property type="project" value="UniProtKB-UniRule"/>
</dbReference>
<evidence type="ECO:0000313" key="18">
    <source>
        <dbReference type="Proteomes" id="UP000215215"/>
    </source>
</evidence>
<dbReference type="InterPro" id="IPR027543">
    <property type="entry name" value="Lon_bac"/>
</dbReference>
<dbReference type="InterPro" id="IPR003111">
    <property type="entry name" value="Lon_prtase_N"/>
</dbReference>
<dbReference type="InterPro" id="IPR004815">
    <property type="entry name" value="Lon_bac/euk-typ"/>
</dbReference>
<dbReference type="Pfam" id="PF02190">
    <property type="entry name" value="LON_substr_bdg"/>
    <property type="match status" value="1"/>
</dbReference>
<gene>
    <name evidence="9 17" type="primary">lon</name>
    <name evidence="17" type="ORF">CH333_00540</name>
</gene>
<dbReference type="PRINTS" id="PR00830">
    <property type="entry name" value="ENDOLAPTASE"/>
</dbReference>
<evidence type="ECO:0000256" key="2">
    <source>
        <dbReference type="ARBA" id="ARBA00022490"/>
    </source>
</evidence>
<sequence>MKETIPNILPVLPLSDTAVFPNLLVPLVRDDESSKKLVDDALSADKIIGSFAKKKDGGLYEVGTASLILRFLRIPDGSIRILIQGIERIRLKRIVQDRPYMKAEIEVLKEIETKDIEIEALMRNVSTTFRNIINLAPYLPDELTVMLENIHTAGRLADFVIAQLNVNIEEKQTILETMDVKERLKRLLPILTKEQSILELGEKIRSEVKTEMGKNQREYYLREQLRAIQKELGEKDEKTIEIEELAQKIEKAKLPKEAEKVARKELQRLKIIPPQAAEYIVVRTYLDWLVSLPWIKQTKDRLDIDRVKRILDNDHYDLEDVKERVLQYLSVRKLKSDTKGPILCFVGPPGVGKTSLGMSIARALGRKFIRFSLGGVRDEAEIRGHRRTYVGALPGRIIQSLRRAGSGNPIFMLDEVDKIGMDFRGDPASALLEVLDPEQNHAFMDHYLDVPFDLSKVMFITTANITDTIPPALLDRMETLKLPGYVMEEKLQIAKKFLLPKQLKENGLTRRYIRFEDGTIRRVISDYTREAGVRNLEREIATCMRKVAMEIARGNRKRKVISSENLPDFLGPPKFYQELAEMKGEMGIATGLAWTPAGGDIMFIESTKMKGKKLLTLTGQLGEVMQESAKAALSYVRSQAKKYKIDSGIFDKYDIHIHVPEGAIPKDGPSAGVAVAIALISLFTEKPINPKVAMTGEITLRGKVLPVGGVKEKVLAAKRAGIEKVILPKWNEKDLKEIPDREKEGLKFTFVERVDEVVKEALLDRGRKKQKTNSLLDSN</sequence>
<feature type="binding site" evidence="9 12">
    <location>
        <begin position="347"/>
        <end position="354"/>
    </location>
    <ligand>
        <name>ATP</name>
        <dbReference type="ChEBI" id="CHEBI:30616"/>
    </ligand>
</feature>
<comment type="subunit">
    <text evidence="9 10">Homohexamer. Organized in a ring with a central cavity.</text>
</comment>
<dbReference type="AlphaFoldDB" id="A0A235C0H0"/>
<dbReference type="InterPro" id="IPR027065">
    <property type="entry name" value="Lon_Prtase"/>
</dbReference>
<dbReference type="Pfam" id="PF00004">
    <property type="entry name" value="AAA"/>
    <property type="match status" value="1"/>
</dbReference>
<dbReference type="GO" id="GO:0006515">
    <property type="term" value="P:protein quality control for misfolded or incompletely synthesized proteins"/>
    <property type="evidence" value="ECO:0007669"/>
    <property type="project" value="UniProtKB-UniRule"/>
</dbReference>
<evidence type="ECO:0000256" key="13">
    <source>
        <dbReference type="PROSITE-ProRule" id="PRU01122"/>
    </source>
</evidence>
<comment type="function">
    <text evidence="9">ATP-dependent serine protease that mediates the selective degradation of mutant and abnormal proteins as well as certain short-lived regulatory proteins. Required for cellular homeostasis and for survival from DNA damage and developmental changes induced by stress. Degrades polypeptides processively to yield small peptide fragments that are 5 to 10 amino acids long. Binds to DNA in a double-stranded, site-specific manner.</text>
</comment>
<feature type="domain" description="Lon proteolytic" evidence="15">
    <location>
        <begin position="583"/>
        <end position="764"/>
    </location>
</feature>
<evidence type="ECO:0000256" key="9">
    <source>
        <dbReference type="HAMAP-Rule" id="MF_01973"/>
    </source>
</evidence>
<dbReference type="Pfam" id="PF05362">
    <property type="entry name" value="Lon_C"/>
    <property type="match status" value="1"/>
</dbReference>